<name>A0A6J0XMV1_ODOVR</name>
<evidence type="ECO:0000256" key="4">
    <source>
        <dbReference type="ARBA" id="ARBA00022723"/>
    </source>
</evidence>
<evidence type="ECO:0000256" key="8">
    <source>
        <dbReference type="SAM" id="Phobius"/>
    </source>
</evidence>
<dbReference type="InterPro" id="IPR008400">
    <property type="entry name" value="Anthrax_toxin_rcpt_extracel"/>
</dbReference>
<comment type="subcellular location">
    <subcellularLocation>
        <location evidence="1">Membrane</location>
        <topology evidence="1">Single-pass type I membrane protein</topology>
    </subcellularLocation>
</comment>
<evidence type="ECO:0000256" key="2">
    <source>
        <dbReference type="ARBA" id="ARBA00008095"/>
    </source>
</evidence>
<evidence type="ECO:0000256" key="5">
    <source>
        <dbReference type="ARBA" id="ARBA00022729"/>
    </source>
</evidence>
<keyword evidence="7 8" id="KW-0472">Membrane</keyword>
<feature type="signal peptide" evidence="9">
    <location>
        <begin position="1"/>
        <end position="26"/>
    </location>
</feature>
<dbReference type="InParanoid" id="A0A6J0XMV1"/>
<comment type="similarity">
    <text evidence="2">Belongs to the ATR family.</text>
</comment>
<dbReference type="Pfam" id="PF00092">
    <property type="entry name" value="VWA"/>
    <property type="match status" value="1"/>
</dbReference>
<feature type="chain" id="PRO_5046770556" evidence="9">
    <location>
        <begin position="27"/>
        <end position="540"/>
    </location>
</feature>
<evidence type="ECO:0000256" key="1">
    <source>
        <dbReference type="ARBA" id="ARBA00004479"/>
    </source>
</evidence>
<dbReference type="GO" id="GO:0009986">
    <property type="term" value="C:cell surface"/>
    <property type="evidence" value="ECO:0007669"/>
    <property type="project" value="TreeGrafter"/>
</dbReference>
<sequence>MESSGPSMLCPGLFLLLLLPLPLLCAESLQYSALDWRNSHQHLCKDWGNVHRYFSPDEISFHGSNLQHRSKSNKLYDCDGDFNLYFVLDASDSMDNSWKDIHQLVEKMVKKYTNPKLQMSFITYATQGNTVMNLTSNRTEIRDGLKRLQNIVPSGATNMQEGLKKANEQIERVYSNNKNASSLIFTLTSGPLLPETLKDAMSEASKARNMKTTIYSMGIKDYKRDQLLQIVKGKRQVYHVDESNIEEGFIRSIVGNSCKQVMRKDTFYACVGESYQLGFYAHGLNPDKIKDYTCRYKLDDSQVYNKEPASVTNEKITCQGHIFAKTGQVIIVDYSLDLGKTYSKRSLKVTSKDCVEPPGPTVPAAPTEDLLPSNLLLLLPLVPLLAMIPLLLLCIWCYRRISKEPKPVPKLVPKKPFPAQTRVIVSCGGYQEDTLREMEGKLDTLCDFVQRCNQMPLMWCPPRNMHRCSSLSLPELHCGQMPYGSNICFQPSQESFLLNNCCSRCHHPPPVCSQPPSSMLPLIPPTAEEFYRPSSSLPPP</sequence>
<dbReference type="OrthoDB" id="9808409at2759"/>
<dbReference type="GO" id="GO:0004888">
    <property type="term" value="F:transmembrane signaling receptor activity"/>
    <property type="evidence" value="ECO:0007669"/>
    <property type="project" value="TreeGrafter"/>
</dbReference>
<dbReference type="GO" id="GO:0046872">
    <property type="term" value="F:metal ion binding"/>
    <property type="evidence" value="ECO:0007669"/>
    <property type="project" value="UniProtKB-KW"/>
</dbReference>
<proteinExistence type="inferred from homology"/>
<keyword evidence="11" id="KW-1185">Reference proteome</keyword>
<dbReference type="PANTHER" id="PTHR16059">
    <property type="entry name" value="ANTHRAX TOXIN RECEPTOR"/>
    <property type="match status" value="1"/>
</dbReference>
<keyword evidence="3 8" id="KW-0812">Transmembrane</keyword>
<evidence type="ECO:0000256" key="3">
    <source>
        <dbReference type="ARBA" id="ARBA00022692"/>
    </source>
</evidence>
<dbReference type="InterPro" id="IPR002035">
    <property type="entry name" value="VWF_A"/>
</dbReference>
<dbReference type="SMART" id="SM00327">
    <property type="entry name" value="VWA"/>
    <property type="match status" value="1"/>
</dbReference>
<evidence type="ECO:0000256" key="9">
    <source>
        <dbReference type="SAM" id="SignalP"/>
    </source>
</evidence>
<dbReference type="AlphaFoldDB" id="A0A6J0XMV1"/>
<dbReference type="GO" id="GO:0005886">
    <property type="term" value="C:plasma membrane"/>
    <property type="evidence" value="ECO:0007669"/>
    <property type="project" value="TreeGrafter"/>
</dbReference>
<dbReference type="SUPFAM" id="SSF53300">
    <property type="entry name" value="vWA-like"/>
    <property type="match status" value="1"/>
</dbReference>
<reference evidence="11" key="1">
    <citation type="journal article" date="2022" name="J. Hered.">
        <title>A De Novo Chromosome-Level Genome Assembly of the White-Tailed Deer, Odocoileus Virginianus.</title>
        <authorList>
            <person name="London E.W."/>
            <person name="Roca A.L."/>
            <person name="Novakofski J.E."/>
            <person name="Mateus-Pinilla N.E."/>
        </authorList>
    </citation>
    <scope>NUCLEOTIDE SEQUENCE [LARGE SCALE GENOMIC DNA]</scope>
</reference>
<evidence type="ECO:0000259" key="10">
    <source>
        <dbReference type="PROSITE" id="PS50234"/>
    </source>
</evidence>
<dbReference type="InterPro" id="IPR036465">
    <property type="entry name" value="vWFA_dom_sf"/>
</dbReference>
<reference evidence="12" key="2">
    <citation type="submission" date="2025-08" db="UniProtKB">
        <authorList>
            <consortium name="RefSeq"/>
        </authorList>
    </citation>
    <scope>IDENTIFICATION</scope>
    <source>
        <tissue evidence="12">Tongue muscle</tissue>
    </source>
</reference>
<protein>
    <submittedName>
        <fullName evidence="12">Anthrax toxin receptor-like isoform X1</fullName>
    </submittedName>
</protein>
<dbReference type="PROSITE" id="PS50234">
    <property type="entry name" value="VWFA"/>
    <property type="match status" value="1"/>
</dbReference>
<dbReference type="GeneID" id="110138461"/>
<dbReference type="RefSeq" id="XP_020751188.2">
    <property type="nucleotide sequence ID" value="XM_020895529.2"/>
</dbReference>
<organism evidence="11 12">
    <name type="scientific">Odocoileus virginianus</name>
    <name type="common">White-tailed deer</name>
    <dbReference type="NCBI Taxonomy" id="9874"/>
    <lineage>
        <taxon>Eukaryota</taxon>
        <taxon>Metazoa</taxon>
        <taxon>Chordata</taxon>
        <taxon>Craniata</taxon>
        <taxon>Vertebrata</taxon>
        <taxon>Euteleostomi</taxon>
        <taxon>Mammalia</taxon>
        <taxon>Eutheria</taxon>
        <taxon>Laurasiatheria</taxon>
        <taxon>Artiodactyla</taxon>
        <taxon>Ruminantia</taxon>
        <taxon>Pecora</taxon>
        <taxon>Cervidae</taxon>
        <taxon>Odocoileinae</taxon>
        <taxon>Odocoileus</taxon>
    </lineage>
</organism>
<keyword evidence="4" id="KW-0479">Metal-binding</keyword>
<feature type="domain" description="VWFA" evidence="10">
    <location>
        <begin position="83"/>
        <end position="253"/>
    </location>
</feature>
<dbReference type="Proteomes" id="UP001652640">
    <property type="component" value="Chromosome 7"/>
</dbReference>
<dbReference type="Gene3D" id="3.40.50.410">
    <property type="entry name" value="von Willebrand factor, type A domain"/>
    <property type="match status" value="1"/>
</dbReference>
<evidence type="ECO:0000313" key="11">
    <source>
        <dbReference type="Proteomes" id="UP001652640"/>
    </source>
</evidence>
<dbReference type="Pfam" id="PF05587">
    <property type="entry name" value="Anth_Ig"/>
    <property type="match status" value="1"/>
</dbReference>
<keyword evidence="5 9" id="KW-0732">Signal</keyword>
<feature type="transmembrane region" description="Helical" evidence="8">
    <location>
        <begin position="375"/>
        <end position="398"/>
    </location>
</feature>
<evidence type="ECO:0000313" key="12">
    <source>
        <dbReference type="RefSeq" id="XP_020751188.2"/>
    </source>
</evidence>
<gene>
    <name evidence="12" type="primary">LOC110138461</name>
</gene>
<evidence type="ECO:0000256" key="7">
    <source>
        <dbReference type="ARBA" id="ARBA00023136"/>
    </source>
</evidence>
<dbReference type="KEGG" id="ovr:110138461"/>
<dbReference type="PANTHER" id="PTHR16059:SF16">
    <property type="entry name" value="ANTHRAX TOXIN RECEPTOR-LIKE"/>
    <property type="match status" value="1"/>
</dbReference>
<evidence type="ECO:0000256" key="6">
    <source>
        <dbReference type="ARBA" id="ARBA00022989"/>
    </source>
</evidence>
<keyword evidence="6 8" id="KW-1133">Transmembrane helix</keyword>
<accession>A0A6J0XMV1</accession>